<dbReference type="InterPro" id="IPR013022">
    <property type="entry name" value="Xyl_isomerase-like_TIM-brl"/>
</dbReference>
<dbReference type="Pfam" id="PF01261">
    <property type="entry name" value="AP_endonuc_2"/>
    <property type="match status" value="1"/>
</dbReference>
<proteinExistence type="predicted"/>
<gene>
    <name evidence="2" type="ORF">AXK11_09120</name>
</gene>
<sequence>MKLSQIAVNFYTLRNKLKSSEDFPVVFRRLEEIGIRAIQCGLPEEGREAAFMRLCADHGLSFAVAWLPSSAIFDEPQRCIDRLGKLGVTQADYTWPEQVDLNDDVSIDRWLVRLEEANQAFRRGGITLGYHNHQIEFIRSRGKPVMQRIFDETTIAFEIDTFWIQVGGESPTAWVSRCAEAGRLPFIHLKDYRIGYDPKEGFVRQFSELGRGGLDFKGIIAAAEKGGCCTYTIEQDNCYGRDEFEAVAESFRYLCDHFVR</sequence>
<dbReference type="EMBL" id="LSZQ01000070">
    <property type="protein sequence ID" value="KXU33921.1"/>
    <property type="molecule type" value="Genomic_DNA"/>
</dbReference>
<evidence type="ECO:0000313" key="2">
    <source>
        <dbReference type="EMBL" id="KXU33921.1"/>
    </source>
</evidence>
<dbReference type="SUPFAM" id="SSF51658">
    <property type="entry name" value="Xylose isomerase-like"/>
    <property type="match status" value="1"/>
</dbReference>
<organism evidence="2 3">
    <name type="scientific">Cephaloticoccus primus</name>
    <dbReference type="NCBI Taxonomy" id="1548207"/>
    <lineage>
        <taxon>Bacteria</taxon>
        <taxon>Pseudomonadati</taxon>
        <taxon>Verrucomicrobiota</taxon>
        <taxon>Opitutia</taxon>
        <taxon>Opitutales</taxon>
        <taxon>Opitutaceae</taxon>
        <taxon>Cephaloticoccus</taxon>
    </lineage>
</organism>
<comment type="caution">
    <text evidence="2">The sequence shown here is derived from an EMBL/GenBank/DDBJ whole genome shotgun (WGS) entry which is preliminary data.</text>
</comment>
<dbReference type="STRING" id="1548207.AXK11_09120"/>
<evidence type="ECO:0000313" key="3">
    <source>
        <dbReference type="Proteomes" id="UP000070058"/>
    </source>
</evidence>
<name>A0A139SHC9_9BACT</name>
<dbReference type="InterPro" id="IPR036237">
    <property type="entry name" value="Xyl_isomerase-like_sf"/>
</dbReference>
<dbReference type="Gene3D" id="3.20.20.150">
    <property type="entry name" value="Divalent-metal-dependent TIM barrel enzymes"/>
    <property type="match status" value="1"/>
</dbReference>
<evidence type="ECO:0000259" key="1">
    <source>
        <dbReference type="Pfam" id="PF01261"/>
    </source>
</evidence>
<keyword evidence="3" id="KW-1185">Reference proteome</keyword>
<accession>A0A139SHC9</accession>
<dbReference type="RefSeq" id="WP_068631460.1">
    <property type="nucleotide sequence ID" value="NZ_LSZQ01000070.1"/>
</dbReference>
<dbReference type="PANTHER" id="PTHR12110:SF41">
    <property type="entry name" value="INOSOSE DEHYDRATASE"/>
    <property type="match status" value="1"/>
</dbReference>
<protein>
    <recommendedName>
        <fullName evidence="1">Xylose isomerase-like TIM barrel domain-containing protein</fullName>
    </recommendedName>
</protein>
<dbReference type="InterPro" id="IPR050312">
    <property type="entry name" value="IolE/XylAMocC-like"/>
</dbReference>
<reference evidence="3" key="1">
    <citation type="submission" date="2016-02" db="EMBL/GenBank/DDBJ databases">
        <authorList>
            <person name="Sanders J.G."/>
            <person name="Lin J.Y."/>
            <person name="Wertz J.T."/>
            <person name="Russell J.A."/>
            <person name="Moreau C.S."/>
            <person name="Powell S."/>
        </authorList>
    </citation>
    <scope>NUCLEOTIDE SEQUENCE [LARGE SCALE GENOMIC DNA]</scope>
    <source>
        <strain evidence="3">CAG34</strain>
    </source>
</reference>
<dbReference type="Proteomes" id="UP000070058">
    <property type="component" value="Unassembled WGS sequence"/>
</dbReference>
<feature type="domain" description="Xylose isomerase-like TIM barrel" evidence="1">
    <location>
        <begin position="27"/>
        <end position="254"/>
    </location>
</feature>
<dbReference type="OrthoDB" id="9798407at2"/>
<dbReference type="PANTHER" id="PTHR12110">
    <property type="entry name" value="HYDROXYPYRUVATE ISOMERASE"/>
    <property type="match status" value="1"/>
</dbReference>
<dbReference type="AlphaFoldDB" id="A0A139SHC9"/>